<keyword evidence="4" id="KW-1185">Reference proteome</keyword>
<dbReference type="InterPro" id="IPR048447">
    <property type="entry name" value="DUF1980_C"/>
</dbReference>
<feature type="domain" description="DUF1980" evidence="2">
    <location>
        <begin position="178"/>
        <end position="249"/>
    </location>
</feature>
<protein>
    <recommendedName>
        <fullName evidence="2">DUF1980 domain-containing protein</fullName>
    </recommendedName>
</protein>
<evidence type="ECO:0000256" key="1">
    <source>
        <dbReference type="SAM" id="Phobius"/>
    </source>
</evidence>
<dbReference type="Pfam" id="PF21537">
    <property type="entry name" value="DUF1980_C"/>
    <property type="match status" value="1"/>
</dbReference>
<reference evidence="3 4" key="2">
    <citation type="submission" date="2024-09" db="EMBL/GenBank/DDBJ databases">
        <title>Draft genome sequence of Candidatus Magnetaquicoccaceae bacterium FCR-1.</title>
        <authorList>
            <person name="Shimoshige H."/>
            <person name="Shimamura S."/>
            <person name="Taoka A."/>
            <person name="Kobayashi H."/>
            <person name="Maekawa T."/>
        </authorList>
    </citation>
    <scope>NUCLEOTIDE SEQUENCE [LARGE SCALE GENOMIC DNA]</scope>
    <source>
        <strain evidence="3 4">FCR-1</strain>
    </source>
</reference>
<organism evidence="3 4">
    <name type="scientific">Candidatus Magnetaquiglobus chichijimensis</name>
    <dbReference type="NCBI Taxonomy" id="3141448"/>
    <lineage>
        <taxon>Bacteria</taxon>
        <taxon>Pseudomonadati</taxon>
        <taxon>Pseudomonadota</taxon>
        <taxon>Magnetococcia</taxon>
        <taxon>Magnetococcales</taxon>
        <taxon>Candidatus Magnetaquicoccaceae</taxon>
        <taxon>Candidatus Magnetaquiglobus</taxon>
    </lineage>
</organism>
<dbReference type="RefSeq" id="WP_420905924.1">
    <property type="nucleotide sequence ID" value="NZ_BAAFGK010000004.1"/>
</dbReference>
<name>A0ABQ0CBH5_9PROT</name>
<keyword evidence="1" id="KW-0472">Membrane</keyword>
<evidence type="ECO:0000259" key="2">
    <source>
        <dbReference type="Pfam" id="PF21537"/>
    </source>
</evidence>
<feature type="transmembrane region" description="Helical" evidence="1">
    <location>
        <begin position="13"/>
        <end position="33"/>
    </location>
</feature>
<keyword evidence="1" id="KW-1133">Transmembrane helix</keyword>
<reference evidence="3 4" key="1">
    <citation type="submission" date="2024-05" db="EMBL/GenBank/DDBJ databases">
        <authorList>
            <consortium name="Candidatus Magnetaquicoccaceae bacterium FCR-1 genome sequencing consortium"/>
            <person name="Shimoshige H."/>
            <person name="Shimamura S."/>
            <person name="Taoka A."/>
            <person name="Kobayashi H."/>
            <person name="Maekawa T."/>
        </authorList>
    </citation>
    <scope>NUCLEOTIDE SEQUENCE [LARGE SCALE GENOMIC DNA]</scope>
    <source>
        <strain evidence="3 4">FCR-1</strain>
    </source>
</reference>
<sequence length="256" mass="28326">MRLPHGFWKELQLHGWMIFLAYMILTGKDLSYLAPLQHQILLAGGAVLFLALMAGFFAKRPATLPVGAGGGWRAFLESSGHWVPFLVVMLMGVTTLNMDLASLRNGIQMRVMDPDRVPEDPTARLAHLRVGEYLETTHIQLYGQAVLAADAPVSLIGRLARLNGEQFAKAFPTLPPREESHLLYRFAIACCAADATPLTVLLEGVPADAEVGREGWYRVRGVTRTTDETGPIVVRIDRLEPIPAPEKPFLSWLDVY</sequence>
<accession>A0ABQ0CBH5</accession>
<evidence type="ECO:0000313" key="4">
    <source>
        <dbReference type="Proteomes" id="UP001628193"/>
    </source>
</evidence>
<dbReference type="Proteomes" id="UP001628193">
    <property type="component" value="Unassembled WGS sequence"/>
</dbReference>
<feature type="transmembrane region" description="Helical" evidence="1">
    <location>
        <begin position="82"/>
        <end position="100"/>
    </location>
</feature>
<proteinExistence type="predicted"/>
<comment type="caution">
    <text evidence="3">The sequence shown here is derived from an EMBL/GenBank/DDBJ whole genome shotgun (WGS) entry which is preliminary data.</text>
</comment>
<keyword evidence="1" id="KW-0812">Transmembrane</keyword>
<dbReference type="EMBL" id="BAAFGK010000004">
    <property type="protein sequence ID" value="GAB0058244.1"/>
    <property type="molecule type" value="Genomic_DNA"/>
</dbReference>
<feature type="transmembrane region" description="Helical" evidence="1">
    <location>
        <begin position="40"/>
        <end position="58"/>
    </location>
</feature>
<evidence type="ECO:0000313" key="3">
    <source>
        <dbReference type="EMBL" id="GAB0058244.1"/>
    </source>
</evidence>
<gene>
    <name evidence="3" type="ORF">SIID45300_02590</name>
</gene>